<organism evidence="2 3">
    <name type="scientific">Dioscorea zingiberensis</name>
    <dbReference type="NCBI Taxonomy" id="325984"/>
    <lineage>
        <taxon>Eukaryota</taxon>
        <taxon>Viridiplantae</taxon>
        <taxon>Streptophyta</taxon>
        <taxon>Embryophyta</taxon>
        <taxon>Tracheophyta</taxon>
        <taxon>Spermatophyta</taxon>
        <taxon>Magnoliopsida</taxon>
        <taxon>Liliopsida</taxon>
        <taxon>Dioscoreales</taxon>
        <taxon>Dioscoreaceae</taxon>
        <taxon>Dioscorea</taxon>
    </lineage>
</organism>
<evidence type="ECO:0000313" key="3">
    <source>
        <dbReference type="Proteomes" id="UP001085076"/>
    </source>
</evidence>
<sequence>MEKKSSLLLSRLLLIIFIDSKYVTAIKTPDGSVMSKSDQKHTCFGGFTGVRKVLTMAQLHDGLQFSGCKEDHFVKNADEKLIVKTDWEAATDLITLLKELSKKNSALQESPLTIVEESHGGKFAVTLKLSIAKAIIASELKLKFKGNMVSSIY</sequence>
<dbReference type="OrthoDB" id="443318at2759"/>
<dbReference type="Proteomes" id="UP001085076">
    <property type="component" value="Miscellaneous, Linkage group lg06"/>
</dbReference>
<dbReference type="AlphaFoldDB" id="A0A9D5CD55"/>
<evidence type="ECO:0000256" key="1">
    <source>
        <dbReference type="SAM" id="SignalP"/>
    </source>
</evidence>
<dbReference type="EMBL" id="JAGGNH010000006">
    <property type="protein sequence ID" value="KAJ0970150.1"/>
    <property type="molecule type" value="Genomic_DNA"/>
</dbReference>
<dbReference type="Gene3D" id="3.40.50.1820">
    <property type="entry name" value="alpha/beta hydrolase"/>
    <property type="match status" value="1"/>
</dbReference>
<reference evidence="2" key="1">
    <citation type="submission" date="2021-03" db="EMBL/GenBank/DDBJ databases">
        <authorList>
            <person name="Li Z."/>
            <person name="Yang C."/>
        </authorList>
    </citation>
    <scope>NUCLEOTIDE SEQUENCE</scope>
    <source>
        <strain evidence="2">Dzin_1.0</strain>
        <tissue evidence="2">Leaf</tissue>
    </source>
</reference>
<accession>A0A9D5CD55</accession>
<proteinExistence type="predicted"/>
<feature type="signal peptide" evidence="1">
    <location>
        <begin position="1"/>
        <end position="25"/>
    </location>
</feature>
<name>A0A9D5CD55_9LILI</name>
<evidence type="ECO:0000313" key="2">
    <source>
        <dbReference type="EMBL" id="KAJ0970150.1"/>
    </source>
</evidence>
<reference evidence="2" key="2">
    <citation type="journal article" date="2022" name="Hortic Res">
        <title>The genome of Dioscorea zingiberensis sheds light on the biosynthesis, origin and evolution of the medicinally important diosgenin saponins.</title>
        <authorList>
            <person name="Li Y."/>
            <person name="Tan C."/>
            <person name="Li Z."/>
            <person name="Guo J."/>
            <person name="Li S."/>
            <person name="Chen X."/>
            <person name="Wang C."/>
            <person name="Dai X."/>
            <person name="Yang H."/>
            <person name="Song W."/>
            <person name="Hou L."/>
            <person name="Xu J."/>
            <person name="Tong Z."/>
            <person name="Xu A."/>
            <person name="Yuan X."/>
            <person name="Wang W."/>
            <person name="Yang Q."/>
            <person name="Chen L."/>
            <person name="Sun Z."/>
            <person name="Wang K."/>
            <person name="Pan B."/>
            <person name="Chen J."/>
            <person name="Bao Y."/>
            <person name="Liu F."/>
            <person name="Qi X."/>
            <person name="Gang D.R."/>
            <person name="Wen J."/>
            <person name="Li J."/>
        </authorList>
    </citation>
    <scope>NUCLEOTIDE SEQUENCE</scope>
    <source>
        <strain evidence="2">Dzin_1.0</strain>
    </source>
</reference>
<keyword evidence="1" id="KW-0732">Signal</keyword>
<feature type="chain" id="PRO_5038723767" evidence="1">
    <location>
        <begin position="26"/>
        <end position="153"/>
    </location>
</feature>
<dbReference type="InterPro" id="IPR029058">
    <property type="entry name" value="AB_hydrolase_fold"/>
</dbReference>
<keyword evidence="3" id="KW-1185">Reference proteome</keyword>
<comment type="caution">
    <text evidence="2">The sequence shown here is derived from an EMBL/GenBank/DDBJ whole genome shotgun (WGS) entry which is preliminary data.</text>
</comment>
<gene>
    <name evidence="2" type="ORF">J5N97_023027</name>
</gene>
<protein>
    <submittedName>
        <fullName evidence="2">Uncharacterized protein</fullName>
    </submittedName>
</protein>